<dbReference type="Proteomes" id="UP001589788">
    <property type="component" value="Unassembled WGS sequence"/>
</dbReference>
<dbReference type="EMBL" id="JBHLYQ010000007">
    <property type="protein sequence ID" value="MFC0080841.1"/>
    <property type="molecule type" value="Genomic_DNA"/>
</dbReference>
<reference evidence="4 5" key="1">
    <citation type="submission" date="2024-09" db="EMBL/GenBank/DDBJ databases">
        <authorList>
            <person name="Sun Q."/>
            <person name="Mori K."/>
        </authorList>
    </citation>
    <scope>NUCLEOTIDE SEQUENCE [LARGE SCALE GENOMIC DNA]</scope>
    <source>
        <strain evidence="4 5">JCM 15389</strain>
    </source>
</reference>
<dbReference type="Gene3D" id="1.20.58.300">
    <property type="entry name" value="FlgN-like"/>
    <property type="match status" value="1"/>
</dbReference>
<sequence>MAVDQLTFVLWETREALEDLTFSLEQTLLFAGAGRARHLARATASLQTALARLEAAEQRRVEILAELAPAVGLEPGAPLRAVAERLDPEERAPLLELRSTLLEQLGTVDRLADQLRQLLAQQLAATSDALALLGASPLLGTPQSAHRPRPRPEAVLVDTRA</sequence>
<gene>
    <name evidence="4" type="primary">flgN</name>
    <name evidence="4" type="ORF">ACFFRE_01550</name>
</gene>
<dbReference type="Pfam" id="PF05130">
    <property type="entry name" value="FlgN"/>
    <property type="match status" value="1"/>
</dbReference>
<keyword evidence="4" id="KW-0282">Flagellum</keyword>
<evidence type="ECO:0000256" key="2">
    <source>
        <dbReference type="SAM" id="Coils"/>
    </source>
</evidence>
<accession>A0ABV6BZI3</accession>
<protein>
    <submittedName>
        <fullName evidence="4">Flagellar export chaperone FlgN</fullName>
    </submittedName>
</protein>
<name>A0ABV6BZI3_9ACTN</name>
<keyword evidence="4" id="KW-0969">Cilium</keyword>
<dbReference type="InterPro" id="IPR007809">
    <property type="entry name" value="FlgN-like"/>
</dbReference>
<feature type="coiled-coil region" evidence="2">
    <location>
        <begin position="39"/>
        <end position="66"/>
    </location>
</feature>
<keyword evidence="1" id="KW-1005">Bacterial flagellum biogenesis</keyword>
<feature type="region of interest" description="Disordered" evidence="3">
    <location>
        <begin position="138"/>
        <end position="161"/>
    </location>
</feature>
<evidence type="ECO:0000256" key="3">
    <source>
        <dbReference type="SAM" id="MobiDB-lite"/>
    </source>
</evidence>
<keyword evidence="4" id="KW-0966">Cell projection</keyword>
<comment type="caution">
    <text evidence="4">The sequence shown here is derived from an EMBL/GenBank/DDBJ whole genome shotgun (WGS) entry which is preliminary data.</text>
</comment>
<organism evidence="4 5">
    <name type="scientific">Aciditerrimonas ferrireducens</name>
    <dbReference type="NCBI Taxonomy" id="667306"/>
    <lineage>
        <taxon>Bacteria</taxon>
        <taxon>Bacillati</taxon>
        <taxon>Actinomycetota</taxon>
        <taxon>Acidimicrobiia</taxon>
        <taxon>Acidimicrobiales</taxon>
        <taxon>Acidimicrobiaceae</taxon>
        <taxon>Aciditerrimonas</taxon>
    </lineage>
</organism>
<dbReference type="RefSeq" id="WP_377787470.1">
    <property type="nucleotide sequence ID" value="NZ_JBHLYQ010000007.1"/>
</dbReference>
<evidence type="ECO:0000256" key="1">
    <source>
        <dbReference type="ARBA" id="ARBA00022795"/>
    </source>
</evidence>
<evidence type="ECO:0000313" key="5">
    <source>
        <dbReference type="Proteomes" id="UP001589788"/>
    </source>
</evidence>
<keyword evidence="2" id="KW-0175">Coiled coil</keyword>
<keyword evidence="5" id="KW-1185">Reference proteome</keyword>
<proteinExistence type="predicted"/>
<evidence type="ECO:0000313" key="4">
    <source>
        <dbReference type="EMBL" id="MFC0080841.1"/>
    </source>
</evidence>
<dbReference type="SUPFAM" id="SSF140566">
    <property type="entry name" value="FlgN-like"/>
    <property type="match status" value="1"/>
</dbReference>
<dbReference type="InterPro" id="IPR036679">
    <property type="entry name" value="FlgN-like_sf"/>
</dbReference>